<dbReference type="EC" id="2.3.1.-" evidence="4"/>
<dbReference type="InterPro" id="IPR016181">
    <property type="entry name" value="Acyl_CoA_acyltransferase"/>
</dbReference>
<accession>A0ABW2MYF3</accession>
<keyword evidence="5" id="KW-1185">Reference proteome</keyword>
<dbReference type="GO" id="GO:0016746">
    <property type="term" value="F:acyltransferase activity"/>
    <property type="evidence" value="ECO:0007669"/>
    <property type="project" value="UniProtKB-KW"/>
</dbReference>
<name>A0ABW2MYF3_9FLAO</name>
<dbReference type="InterPro" id="IPR000182">
    <property type="entry name" value="GNAT_dom"/>
</dbReference>
<evidence type="ECO:0000313" key="5">
    <source>
        <dbReference type="Proteomes" id="UP001596415"/>
    </source>
</evidence>
<feature type="domain" description="N-acetyltransferase" evidence="3">
    <location>
        <begin position="1"/>
        <end position="147"/>
    </location>
</feature>
<dbReference type="PANTHER" id="PTHR43877:SF2">
    <property type="entry name" value="AMINOALKYLPHOSPHONATE N-ACETYLTRANSFERASE-RELATED"/>
    <property type="match status" value="1"/>
</dbReference>
<gene>
    <name evidence="4" type="ORF">ACFQO1_12895</name>
</gene>
<protein>
    <submittedName>
        <fullName evidence="4">GNAT family N-acetyltransferase</fullName>
        <ecNumber evidence="4">2.3.1.-</ecNumber>
    </submittedName>
</protein>
<dbReference type="SUPFAM" id="SSF55729">
    <property type="entry name" value="Acyl-CoA N-acyltransferases (Nat)"/>
    <property type="match status" value="1"/>
</dbReference>
<dbReference type="EMBL" id="JBHTBN010000007">
    <property type="protein sequence ID" value="MFC7358592.1"/>
    <property type="molecule type" value="Genomic_DNA"/>
</dbReference>
<evidence type="ECO:0000313" key="4">
    <source>
        <dbReference type="EMBL" id="MFC7358592.1"/>
    </source>
</evidence>
<dbReference type="Pfam" id="PF00583">
    <property type="entry name" value="Acetyltransf_1"/>
    <property type="match status" value="1"/>
</dbReference>
<dbReference type="RefSeq" id="WP_380218577.1">
    <property type="nucleotide sequence ID" value="NZ_JBHTBN010000007.1"/>
</dbReference>
<proteinExistence type="predicted"/>
<dbReference type="InterPro" id="IPR050832">
    <property type="entry name" value="Bact_Acetyltransf"/>
</dbReference>
<evidence type="ECO:0000259" key="3">
    <source>
        <dbReference type="PROSITE" id="PS51186"/>
    </source>
</evidence>
<keyword evidence="2 4" id="KW-0012">Acyltransferase</keyword>
<reference evidence="5" key="1">
    <citation type="journal article" date="2019" name="Int. J. Syst. Evol. Microbiol.">
        <title>The Global Catalogue of Microorganisms (GCM) 10K type strain sequencing project: providing services to taxonomists for standard genome sequencing and annotation.</title>
        <authorList>
            <consortium name="The Broad Institute Genomics Platform"/>
            <consortium name="The Broad Institute Genome Sequencing Center for Infectious Disease"/>
            <person name="Wu L."/>
            <person name="Ma J."/>
        </authorList>
    </citation>
    <scope>NUCLEOTIDE SEQUENCE [LARGE SCALE GENOMIC DNA]</scope>
    <source>
        <strain evidence="5">CGMCC 1.16306</strain>
    </source>
</reference>
<comment type="caution">
    <text evidence="4">The sequence shown here is derived from an EMBL/GenBank/DDBJ whole genome shotgun (WGS) entry which is preliminary data.</text>
</comment>
<dbReference type="PROSITE" id="PS51186">
    <property type="entry name" value="GNAT"/>
    <property type="match status" value="1"/>
</dbReference>
<dbReference type="PANTHER" id="PTHR43877">
    <property type="entry name" value="AMINOALKYLPHOSPHONATE N-ACETYLTRANSFERASE-RELATED-RELATED"/>
    <property type="match status" value="1"/>
</dbReference>
<evidence type="ECO:0000256" key="1">
    <source>
        <dbReference type="ARBA" id="ARBA00022679"/>
    </source>
</evidence>
<organism evidence="4 5">
    <name type="scientific">Jejudonia soesokkakensis</name>
    <dbReference type="NCBI Taxonomy" id="1323432"/>
    <lineage>
        <taxon>Bacteria</taxon>
        <taxon>Pseudomonadati</taxon>
        <taxon>Bacteroidota</taxon>
        <taxon>Flavobacteriia</taxon>
        <taxon>Flavobacteriales</taxon>
        <taxon>Flavobacteriaceae</taxon>
        <taxon>Jejudonia</taxon>
    </lineage>
</organism>
<dbReference type="Gene3D" id="3.40.630.30">
    <property type="match status" value="1"/>
</dbReference>
<keyword evidence="1 4" id="KW-0808">Transferase</keyword>
<evidence type="ECO:0000256" key="2">
    <source>
        <dbReference type="ARBA" id="ARBA00023315"/>
    </source>
</evidence>
<dbReference type="Proteomes" id="UP001596415">
    <property type="component" value="Unassembled WGS sequence"/>
</dbReference>
<sequence length="147" mass="16706">MKVHRASSKDLKKLVPLFNDYRIFYKQNSNQEAARLFLAERFSENDSIIFMAENASGKGIGFTQLYPSFSSVSLQRTYILNDLYVASEARKKGVGEALLKAAKQFAITEGSKGLTLETEIDNPAQSLYKKLGWVQDTKVNHYTWEIK</sequence>
<dbReference type="CDD" id="cd04301">
    <property type="entry name" value="NAT_SF"/>
    <property type="match status" value="1"/>
</dbReference>